<gene>
    <name evidence="2" type="ORF">J0A64_17380</name>
</gene>
<reference evidence="2 3" key="1">
    <citation type="journal article" date="2021" name="Clin. Infect. Dis.">
        <title>Rapid development of cefiderocol resistance in carbapenem-resistant Enterobacter cloacae during therapy is associated with heterogeneous mutations in the catecholate siderophore receptor cira.</title>
        <authorList>
            <person name="Klein S."/>
            <person name="Boutin S."/>
            <person name="Kocer K."/>
            <person name="Fiedler M.O."/>
            <person name="Storzinger D."/>
            <person name="Weigand M.A."/>
            <person name="Tan B."/>
            <person name="Richter D."/>
            <person name="Rupp C."/>
            <person name="Mieth M."/>
            <person name="Mehrabi A."/>
            <person name="Hackert T."/>
            <person name="Zimmermann S."/>
            <person name="Heeg K."/>
            <person name="Nurjadi D."/>
        </authorList>
    </citation>
    <scope>NUCLEOTIDE SEQUENCE [LARGE SCALE GENOMIC DNA]</scope>
    <source>
        <strain evidence="2 3">BK34275</strain>
    </source>
</reference>
<accession>A0ABD4R994</accession>
<organism evidence="2 3">
    <name type="scientific">Enterobacter roggenkampii</name>
    <dbReference type="NCBI Taxonomy" id="1812935"/>
    <lineage>
        <taxon>Bacteria</taxon>
        <taxon>Pseudomonadati</taxon>
        <taxon>Pseudomonadota</taxon>
        <taxon>Gammaproteobacteria</taxon>
        <taxon>Enterobacterales</taxon>
        <taxon>Enterobacteriaceae</taxon>
        <taxon>Enterobacter</taxon>
        <taxon>Enterobacter cloacae complex</taxon>
    </lineage>
</organism>
<name>A0ABD4R994_9ENTR</name>
<protein>
    <submittedName>
        <fullName evidence="2">DUF4942 domain-containing protein</fullName>
    </submittedName>
</protein>
<evidence type="ECO:0000259" key="1">
    <source>
        <dbReference type="Pfam" id="PF13708"/>
    </source>
</evidence>
<feature type="domain" description="DUF4942" evidence="1">
    <location>
        <begin position="83"/>
        <end position="271"/>
    </location>
</feature>
<dbReference type="Pfam" id="PF13708">
    <property type="entry name" value="DUF4942"/>
    <property type="match status" value="1"/>
</dbReference>
<comment type="caution">
    <text evidence="2">The sequence shown here is derived from an EMBL/GenBank/DDBJ whole genome shotgun (WGS) entry which is preliminary data.</text>
</comment>
<proteinExistence type="predicted"/>
<dbReference type="Proteomes" id="UP000813349">
    <property type="component" value="Unassembled WGS sequence"/>
</dbReference>
<dbReference type="AlphaFoldDB" id="A0ABD4R994"/>
<dbReference type="InterPro" id="IPR031339">
    <property type="entry name" value="DUF4942"/>
</dbReference>
<sequence>MQTEAEVLTDHSELICSTSIERIVTGRDTALKQIEQLIQQLDSISRLTSEIGGGTAQDWAMKVGHRYDSWMTENTDKALPAITRNIDRSIWRDLMLKSGMMALMDAQARDQWHKNLEKGDLPAISEANILSTFEQLHRNKMDVFERGIINVFKGLSWDYKTNSPCSFGKKIIVNNLVTHNRWGFNLNWGWRRDHLADLERMLFLLDGKPIPDNRGDVTTRLMDHIRDNPSKDVYEDDFFSVRYFQKGTAHITFKRPDLTEKMNDIVAKHYPGMLSER</sequence>
<evidence type="ECO:0000313" key="2">
    <source>
        <dbReference type="EMBL" id="MBU3768372.1"/>
    </source>
</evidence>
<evidence type="ECO:0000313" key="3">
    <source>
        <dbReference type="Proteomes" id="UP000813349"/>
    </source>
</evidence>
<dbReference type="EMBL" id="JAFKCP010000012">
    <property type="protein sequence ID" value="MBU3768372.1"/>
    <property type="molecule type" value="Genomic_DNA"/>
</dbReference>
<dbReference type="RefSeq" id="WP_021242327.1">
    <property type="nucleotide sequence ID" value="NZ_CP083853.1"/>
</dbReference>